<dbReference type="InterPro" id="IPR021109">
    <property type="entry name" value="Peptidase_aspartic_dom_sf"/>
</dbReference>
<dbReference type="InterPro" id="IPR043128">
    <property type="entry name" value="Rev_trsase/Diguanyl_cyclase"/>
</dbReference>
<dbReference type="EC" id="2.7.7.49" evidence="1"/>
<dbReference type="PROSITE" id="PS00141">
    <property type="entry name" value="ASP_PROTEASE"/>
    <property type="match status" value="1"/>
</dbReference>
<dbReference type="InterPro" id="IPR043502">
    <property type="entry name" value="DNA/RNA_pol_sf"/>
</dbReference>
<keyword evidence="8" id="KW-0863">Zinc-finger</keyword>
<dbReference type="Pfam" id="PF17917">
    <property type="entry name" value="RT_RNaseH"/>
    <property type="match status" value="1"/>
</dbReference>
<keyword evidence="7" id="KW-0695">RNA-directed DNA polymerase</keyword>
<dbReference type="SUPFAM" id="SSF57756">
    <property type="entry name" value="Retrovirus zinc finger-like domains"/>
    <property type="match status" value="1"/>
</dbReference>
<evidence type="ECO:0000313" key="12">
    <source>
        <dbReference type="EnsemblMetazoa" id="CJA38197.1"/>
    </source>
</evidence>
<keyword evidence="6" id="KW-0378">Hydrolase</keyword>
<keyword evidence="9" id="KW-0175">Coiled coil</keyword>
<dbReference type="Gene3D" id="2.40.70.10">
    <property type="entry name" value="Acid Proteases"/>
    <property type="match status" value="1"/>
</dbReference>
<proteinExistence type="predicted"/>
<dbReference type="GO" id="GO:0008270">
    <property type="term" value="F:zinc ion binding"/>
    <property type="evidence" value="ECO:0007669"/>
    <property type="project" value="UniProtKB-KW"/>
</dbReference>
<dbReference type="PROSITE" id="PS50158">
    <property type="entry name" value="ZF_CCHC"/>
    <property type="match status" value="1"/>
</dbReference>
<dbReference type="SUPFAM" id="SSF56672">
    <property type="entry name" value="DNA/RNA polymerases"/>
    <property type="match status" value="1"/>
</dbReference>
<evidence type="ECO:0000256" key="1">
    <source>
        <dbReference type="ARBA" id="ARBA00012493"/>
    </source>
</evidence>
<dbReference type="InterPro" id="IPR001969">
    <property type="entry name" value="Aspartic_peptidase_AS"/>
</dbReference>
<evidence type="ECO:0000256" key="9">
    <source>
        <dbReference type="SAM" id="Coils"/>
    </source>
</evidence>
<dbReference type="SUPFAM" id="SSF50630">
    <property type="entry name" value="Acid proteases"/>
    <property type="match status" value="1"/>
</dbReference>
<keyword evidence="4" id="KW-0540">Nuclease</keyword>
<dbReference type="GO" id="GO:0003676">
    <property type="term" value="F:nucleic acid binding"/>
    <property type="evidence" value="ECO:0007669"/>
    <property type="project" value="InterPro"/>
</dbReference>
<feature type="domain" description="Reverse transcriptase" evidence="11">
    <location>
        <begin position="1021"/>
        <end position="1235"/>
    </location>
</feature>
<evidence type="ECO:0000256" key="7">
    <source>
        <dbReference type="ARBA" id="ARBA00022918"/>
    </source>
</evidence>
<dbReference type="InterPro" id="IPR036875">
    <property type="entry name" value="Znf_CCHC_sf"/>
</dbReference>
<evidence type="ECO:0000313" key="13">
    <source>
        <dbReference type="Proteomes" id="UP000005237"/>
    </source>
</evidence>
<feature type="coiled-coil region" evidence="9">
    <location>
        <begin position="122"/>
        <end position="156"/>
    </location>
</feature>
<evidence type="ECO:0000256" key="2">
    <source>
        <dbReference type="ARBA" id="ARBA00022679"/>
    </source>
</evidence>
<dbReference type="SMART" id="SM00343">
    <property type="entry name" value="ZnF_C2HC"/>
    <property type="match status" value="1"/>
</dbReference>
<dbReference type="Pfam" id="PF00098">
    <property type="entry name" value="zf-CCHC"/>
    <property type="match status" value="1"/>
</dbReference>
<evidence type="ECO:0000259" key="11">
    <source>
        <dbReference type="PROSITE" id="PS50878"/>
    </source>
</evidence>
<dbReference type="GO" id="GO:0004519">
    <property type="term" value="F:endonuclease activity"/>
    <property type="evidence" value="ECO:0007669"/>
    <property type="project" value="UniProtKB-KW"/>
</dbReference>
<dbReference type="PANTHER" id="PTHR37984:SF5">
    <property type="entry name" value="PROTEIN NYNRIN-LIKE"/>
    <property type="match status" value="1"/>
</dbReference>
<dbReference type="CDD" id="cd00303">
    <property type="entry name" value="retropepsin_like"/>
    <property type="match status" value="1"/>
</dbReference>
<sequence length="1450" mass="162702">MDNSEFDLLDNIRADSREERVMEVDELVEAELLQEPNVDGPAVVNFSFNRPEASHAVEGQRAKAAAVATGHHAKAQANGADKGQVSEKEKLKISAVISHIRTLSKASEAQAALMILPLTQALQKKEKALEVKSCEIDSLQKALEITRNKNYELQNAVSLMDKRQAALEEVCQLAHLAESMEPTTHEHAANSGDVRFLQVLNDFQIDSPEMLRDEFEKIFHLQHELEYNKHQFQADATRLAAAQRDAREAQEGLRMCQEESITLKYKVRMLEEQLEQKCKLLREAEDAAAQNNLVRNGENLKIQPQLNDTVQTMDERLPVERPRHPLSGYQGKPFVGKKEVPRRYYEETEEILDESERYGRYGVVQEDERSPVRFNSAARHEDTELFSQFLITQSIPEPPVFSAAPGKLSISTFAKTFKMKFGTLPQEFQITLLETKYLEGKALKVFKGIPLDEKTTVEATLKAMALRLRVSVEDESRKAKTKWEALRILDGQSIEDFCLQLDEIARVAFSKTPPEELSSLKTAKLMSALAHNHTIRCMIEVQLMETEEVRHYDLCRMLSTRFEFDVETSVGRRGIPAKSASHSPAVWENRREVVPDRRAHHQVSSAMSPTLREEAGLRGCGECHQTGCHDPACSRAPRSNNVTCFRCGEKGHFSNKCPQSQLAAPTQVPERPSVGRVEVLSQSKAESPVVENVSQNLGPPTVEKGRVGGVEVEMVIDSGATISLIPKALWKNMVTSNGKDWEKKCAVEAPNFKSVFTANNQPMKLIHQVKLETSLKARTREVVYHVADVERESVILGTNAFDIMGISMNIQGVPREVKLTRDIRLVPGSEKTVEVLVEGVVEEQGDCLMTPLVESLAPAICKVNRDGKAVLRFFNFGETSILLRKGQIVATGEVERFDIVQEDVEDQRWGEELNERVGSPEFKAPNGHVWSVEGETYAGMQKFSDLCAQLRRGQEEENLEIWELVKEYQDVFALDDKELGRTHVVECEIELSEEAQPIRQKLRPIPLAVRPEIRKMLSKMLCQGVIRESKSPWSSPVVLVKKKDGSVRMCIDYRKVKKVVKNNAHPLPHIEATLQSLVGKRVFTTLDLLAGYWQIPLKEESKPITAFAIGSELFEWNVLPFGLVTSPAVFQAMMESVIGELLGKSAFVYVDDLLIASTTIEEHERDLREVLKRLRQSGLKLRATKCHIAQERVEHLGHQATPEGVQTEEKKVECMKNFSKPTNAKELLSFLGLVGYYRKFIINFAQLAAPLTPLTSKKVCWKWEKEQEEAFQKLIQSVCQTPVLAQPDVRAALDGNRPFMIYTDASRQGVGAVLAQEGEDGMQHPIAFASKSLTPAETRYHVTDLEALAMMFALRRFKTIVYGTPVVVCTDHKPLISLLKGSPLADRLLRWSLEILEFNVKIVFVAGKANVVADALSRGGAPGVDPTDGETTELTSIINEVRLSVKKKIS</sequence>
<feature type="coiled-coil region" evidence="9">
    <location>
        <begin position="239"/>
        <end position="291"/>
    </location>
</feature>
<dbReference type="Proteomes" id="UP000005237">
    <property type="component" value="Unassembled WGS sequence"/>
</dbReference>
<reference evidence="12" key="2">
    <citation type="submission" date="2022-06" db="UniProtKB">
        <authorList>
            <consortium name="EnsemblMetazoa"/>
        </authorList>
    </citation>
    <scope>IDENTIFICATION</scope>
    <source>
        <strain evidence="12">DF5081</strain>
    </source>
</reference>
<keyword evidence="5" id="KW-0255">Endonuclease</keyword>
<dbReference type="Pfam" id="PF00078">
    <property type="entry name" value="RVT_1"/>
    <property type="match status" value="1"/>
</dbReference>
<dbReference type="GO" id="GO:0004190">
    <property type="term" value="F:aspartic-type endopeptidase activity"/>
    <property type="evidence" value="ECO:0007669"/>
    <property type="project" value="InterPro"/>
</dbReference>
<dbReference type="InterPro" id="IPR001878">
    <property type="entry name" value="Znf_CCHC"/>
</dbReference>
<dbReference type="InterPro" id="IPR041373">
    <property type="entry name" value="RT_RNaseH"/>
</dbReference>
<dbReference type="Gene3D" id="4.10.60.10">
    <property type="entry name" value="Zinc finger, CCHC-type"/>
    <property type="match status" value="1"/>
</dbReference>
<dbReference type="InterPro" id="IPR050951">
    <property type="entry name" value="Retrovirus_Pol_polyprotein"/>
</dbReference>
<protein>
    <recommendedName>
        <fullName evidence="1">RNA-directed DNA polymerase</fullName>
        <ecNumber evidence="1">2.7.7.49</ecNumber>
    </recommendedName>
</protein>
<dbReference type="PROSITE" id="PS50878">
    <property type="entry name" value="RT_POL"/>
    <property type="match status" value="1"/>
</dbReference>
<dbReference type="FunFam" id="3.30.70.270:FF:000020">
    <property type="entry name" value="Transposon Tf2-6 polyprotein-like Protein"/>
    <property type="match status" value="1"/>
</dbReference>
<dbReference type="GO" id="GO:0005737">
    <property type="term" value="C:cytoplasm"/>
    <property type="evidence" value="ECO:0007669"/>
    <property type="project" value="UniProtKB-ARBA"/>
</dbReference>
<evidence type="ECO:0000259" key="10">
    <source>
        <dbReference type="PROSITE" id="PS50158"/>
    </source>
</evidence>
<keyword evidence="13" id="KW-1185">Reference proteome</keyword>
<dbReference type="Gene3D" id="3.10.10.10">
    <property type="entry name" value="HIV Type 1 Reverse Transcriptase, subunit A, domain 1"/>
    <property type="match status" value="1"/>
</dbReference>
<dbReference type="GO" id="GO:0003964">
    <property type="term" value="F:RNA-directed DNA polymerase activity"/>
    <property type="evidence" value="ECO:0007669"/>
    <property type="project" value="UniProtKB-KW"/>
</dbReference>
<dbReference type="InterPro" id="IPR000477">
    <property type="entry name" value="RT_dom"/>
</dbReference>
<evidence type="ECO:0000256" key="8">
    <source>
        <dbReference type="PROSITE-ProRule" id="PRU00047"/>
    </source>
</evidence>
<feature type="domain" description="CCHC-type" evidence="10">
    <location>
        <begin position="644"/>
        <end position="659"/>
    </location>
</feature>
<evidence type="ECO:0000256" key="3">
    <source>
        <dbReference type="ARBA" id="ARBA00022695"/>
    </source>
</evidence>
<evidence type="ECO:0000256" key="6">
    <source>
        <dbReference type="ARBA" id="ARBA00022801"/>
    </source>
</evidence>
<dbReference type="PANTHER" id="PTHR37984">
    <property type="entry name" value="PROTEIN CBG26694"/>
    <property type="match status" value="1"/>
</dbReference>
<keyword evidence="8" id="KW-0479">Metal-binding</keyword>
<organism evidence="12 13">
    <name type="scientific">Caenorhabditis japonica</name>
    <dbReference type="NCBI Taxonomy" id="281687"/>
    <lineage>
        <taxon>Eukaryota</taxon>
        <taxon>Metazoa</taxon>
        <taxon>Ecdysozoa</taxon>
        <taxon>Nematoda</taxon>
        <taxon>Chromadorea</taxon>
        <taxon>Rhabditida</taxon>
        <taxon>Rhabditina</taxon>
        <taxon>Rhabditomorpha</taxon>
        <taxon>Rhabditoidea</taxon>
        <taxon>Rhabditidae</taxon>
        <taxon>Peloderinae</taxon>
        <taxon>Caenorhabditis</taxon>
    </lineage>
</organism>
<dbReference type="FunFam" id="3.10.20.370:FF:000001">
    <property type="entry name" value="Retrovirus-related Pol polyprotein from transposon 17.6-like protein"/>
    <property type="match status" value="1"/>
</dbReference>
<accession>A0A8R1EN04</accession>
<reference evidence="13" key="1">
    <citation type="submission" date="2010-08" db="EMBL/GenBank/DDBJ databases">
        <authorList>
            <consortium name="Caenorhabditis japonica Sequencing Consortium"/>
            <person name="Wilson R.K."/>
        </authorList>
    </citation>
    <scope>NUCLEOTIDE SEQUENCE [LARGE SCALE GENOMIC DNA]</scope>
    <source>
        <strain evidence="13">DF5081</strain>
    </source>
</reference>
<dbReference type="Gene3D" id="3.10.20.370">
    <property type="match status" value="1"/>
</dbReference>
<dbReference type="CDD" id="cd01647">
    <property type="entry name" value="RT_LTR"/>
    <property type="match status" value="1"/>
</dbReference>
<evidence type="ECO:0000256" key="4">
    <source>
        <dbReference type="ARBA" id="ARBA00022722"/>
    </source>
</evidence>
<evidence type="ECO:0000256" key="5">
    <source>
        <dbReference type="ARBA" id="ARBA00022759"/>
    </source>
</evidence>
<dbReference type="CDD" id="cd09274">
    <property type="entry name" value="RNase_HI_RT_Ty3"/>
    <property type="match status" value="1"/>
</dbReference>
<dbReference type="EnsemblMetazoa" id="CJA38197.1">
    <property type="protein sequence ID" value="CJA38197.1"/>
    <property type="gene ID" value="WBGene00214044"/>
</dbReference>
<keyword evidence="2" id="KW-0808">Transferase</keyword>
<name>A0A8R1EN04_CAEJA</name>
<dbReference type="Gene3D" id="3.30.70.270">
    <property type="match status" value="2"/>
</dbReference>
<keyword evidence="8" id="KW-0862">Zinc</keyword>
<keyword evidence="3" id="KW-0548">Nucleotidyltransferase</keyword>
<dbReference type="GO" id="GO:0019899">
    <property type="term" value="F:enzyme binding"/>
    <property type="evidence" value="ECO:0007669"/>
    <property type="project" value="UniProtKB-ARBA"/>
</dbReference>
<dbReference type="GO" id="GO:0006508">
    <property type="term" value="P:proteolysis"/>
    <property type="evidence" value="ECO:0007669"/>
    <property type="project" value="InterPro"/>
</dbReference>